<dbReference type="InterPro" id="IPR001138">
    <property type="entry name" value="Zn2Cys6_DnaBD"/>
</dbReference>
<protein>
    <recommendedName>
        <fullName evidence="4">Zn(2)-C6 fungal-type domain-containing protein</fullName>
    </recommendedName>
</protein>
<proteinExistence type="predicted"/>
<dbReference type="InterPro" id="IPR053187">
    <property type="entry name" value="Notoamide_regulator"/>
</dbReference>
<dbReference type="SMART" id="SM00066">
    <property type="entry name" value="GAL4"/>
    <property type="match status" value="1"/>
</dbReference>
<dbReference type="GO" id="GO:0000981">
    <property type="term" value="F:DNA-binding transcription factor activity, RNA polymerase II-specific"/>
    <property type="evidence" value="ECO:0007669"/>
    <property type="project" value="InterPro"/>
</dbReference>
<dbReference type="GO" id="GO:0008270">
    <property type="term" value="F:zinc ion binding"/>
    <property type="evidence" value="ECO:0007669"/>
    <property type="project" value="InterPro"/>
</dbReference>
<feature type="coiled-coil region" evidence="2">
    <location>
        <begin position="66"/>
        <end position="93"/>
    </location>
</feature>
<feature type="domain" description="Zn(2)-C6 fungal-type" evidence="4">
    <location>
        <begin position="32"/>
        <end position="62"/>
    </location>
</feature>
<dbReference type="CDD" id="cd00067">
    <property type="entry name" value="GAL4"/>
    <property type="match status" value="1"/>
</dbReference>
<dbReference type="Gene3D" id="4.10.240.10">
    <property type="entry name" value="Zn(2)-C6 fungal-type DNA-binding domain"/>
    <property type="match status" value="1"/>
</dbReference>
<dbReference type="PANTHER" id="PTHR47256">
    <property type="entry name" value="ZN(II)2CYS6 TRANSCRIPTION FACTOR (EUROFUNG)-RELATED"/>
    <property type="match status" value="1"/>
</dbReference>
<keyword evidence="1" id="KW-0539">Nucleus</keyword>
<evidence type="ECO:0000256" key="1">
    <source>
        <dbReference type="ARBA" id="ARBA00023242"/>
    </source>
</evidence>
<evidence type="ECO:0000256" key="2">
    <source>
        <dbReference type="SAM" id="Coils"/>
    </source>
</evidence>
<dbReference type="Proteomes" id="UP000251714">
    <property type="component" value="Unassembled WGS sequence"/>
</dbReference>
<evidence type="ECO:0000256" key="3">
    <source>
        <dbReference type="SAM" id="MobiDB-lite"/>
    </source>
</evidence>
<sequence length="698" mass="78327">MNYPPLLPRAPTNPSNEAVPTPAPKRRAVAVACDSCRGRKVRCTGEFPTCVACQRRGGECRYADIANDREMHSNQLKKRVKELEDENRSFRTLFETLRRPGGRTNQEILQRIQAGDDIGTVIERAQDLGYKGKRNRSPSPSLMARQRPSEWTTFRAILPETPIASPAAVHATVLPIPASPSPPPLHSPPIDTPSSPKDAILGLLTLSQDRKPDLVLLNEARPKEHCDLRLNDLSVSFWTRVPISDRSASTLISAFLETDNSAVGFIDKDLFLTDLVQHNPTFCSAFLVNSILYLACFDHTASDGRAATLAHSFFNDAERLYRAERLSDSLTTLAAINIFSLGCFSHGNDNLGQDLLLSGRQMGKLFPLIPVLCRTHINTMPSSPETTASSVSTPHHTLPFDVEIIIANDLIELYKRTGKRLAPLATVSETWQHLVEKNTFQDLRLSERDFLAFERYTHSERLQLVKSITLKVIRVVPSRRSRDWNSLPSFFHHVVSTTTALESIHIEKCWNEFGVCGGRAFPICFKLPTSVKQLSYFHGVSRGYQMNIDPTNLELLGLISRAVDHLEHIAVSYAFSANHFFDHCKGIEFKRLKTLALTYRFNGIPNIGLLKNASEAAKRMPALEMLEIWEFGLPGPPVHIFSAWKKKSTGGKVYVLEVVEDRFARHDVITFSDLVPHLRLKGQILRESTMKQVLELTK</sequence>
<feature type="region of interest" description="Disordered" evidence="3">
    <location>
        <begin position="1"/>
        <end position="23"/>
    </location>
</feature>
<gene>
    <name evidence="5" type="ORF">FPRO05_10454</name>
</gene>
<dbReference type="PROSITE" id="PS50048">
    <property type="entry name" value="ZN2_CY6_FUNGAL_2"/>
    <property type="match status" value="1"/>
</dbReference>
<keyword evidence="2" id="KW-0175">Coiled coil</keyword>
<dbReference type="AlphaFoldDB" id="A0A365NDK5"/>
<dbReference type="InterPro" id="IPR046676">
    <property type="entry name" value="DUF6546"/>
</dbReference>
<evidence type="ECO:0000313" key="6">
    <source>
        <dbReference type="Proteomes" id="UP000251714"/>
    </source>
</evidence>
<evidence type="ECO:0000259" key="4">
    <source>
        <dbReference type="PROSITE" id="PS50048"/>
    </source>
</evidence>
<dbReference type="PANTHER" id="PTHR47256:SF1">
    <property type="entry name" value="ZN(II)2CYS6 TRANSCRIPTION FACTOR (EUROFUNG)"/>
    <property type="match status" value="1"/>
</dbReference>
<dbReference type="InterPro" id="IPR036864">
    <property type="entry name" value="Zn2-C6_fun-type_DNA-bd_sf"/>
</dbReference>
<dbReference type="PROSITE" id="PS00463">
    <property type="entry name" value="ZN2_CY6_FUNGAL_1"/>
    <property type="match status" value="1"/>
</dbReference>
<comment type="caution">
    <text evidence="5">The sequence shown here is derived from an EMBL/GenBank/DDBJ whole genome shotgun (WGS) entry which is preliminary data.</text>
</comment>
<accession>A0A365NDK5</accession>
<evidence type="ECO:0000313" key="5">
    <source>
        <dbReference type="EMBL" id="RBA18806.1"/>
    </source>
</evidence>
<organism evidence="5 6">
    <name type="scientific">Gibberella intermedia</name>
    <name type="common">Bulb rot disease fungus</name>
    <name type="synonym">Fusarium proliferatum</name>
    <dbReference type="NCBI Taxonomy" id="948311"/>
    <lineage>
        <taxon>Eukaryota</taxon>
        <taxon>Fungi</taxon>
        <taxon>Dikarya</taxon>
        <taxon>Ascomycota</taxon>
        <taxon>Pezizomycotina</taxon>
        <taxon>Sordariomycetes</taxon>
        <taxon>Hypocreomycetidae</taxon>
        <taxon>Hypocreales</taxon>
        <taxon>Nectriaceae</taxon>
        <taxon>Fusarium</taxon>
        <taxon>Fusarium fujikuroi species complex</taxon>
    </lineage>
</organism>
<name>A0A365NDK5_GIBIN</name>
<reference evidence="5 6" key="1">
    <citation type="submission" date="2017-12" db="EMBL/GenBank/DDBJ databases">
        <title>Genome sequence of the mycotoxigenic crop pathogen Fusarium proliferatum, strain ITEM 2341 from Date Palm.</title>
        <authorList>
            <person name="Almiman B.F."/>
            <person name="Shittu T.A."/>
            <person name="Muthumeenakshi S."/>
            <person name="Baroncelli R."/>
            <person name="Sreenivasaprasada S."/>
        </authorList>
    </citation>
    <scope>NUCLEOTIDE SEQUENCE [LARGE SCALE GENOMIC DNA]</scope>
    <source>
        <strain evidence="5 6">ITEM 2341</strain>
    </source>
</reference>
<dbReference type="Pfam" id="PF20183">
    <property type="entry name" value="DUF6546"/>
    <property type="match status" value="1"/>
</dbReference>
<dbReference type="Pfam" id="PF00172">
    <property type="entry name" value="Zn_clus"/>
    <property type="match status" value="1"/>
</dbReference>
<dbReference type="SUPFAM" id="SSF57701">
    <property type="entry name" value="Zn2/Cys6 DNA-binding domain"/>
    <property type="match status" value="1"/>
</dbReference>
<dbReference type="EMBL" id="PKMI01000013">
    <property type="protein sequence ID" value="RBA18806.1"/>
    <property type="molecule type" value="Genomic_DNA"/>
</dbReference>
<dbReference type="CDD" id="cd12148">
    <property type="entry name" value="fungal_TF_MHR"/>
    <property type="match status" value="1"/>
</dbReference>